<keyword evidence="3" id="KW-1185">Reference proteome</keyword>
<organism evidence="2 3">
    <name type="scientific">Methanonatronarchaeum thermophilum</name>
    <dbReference type="NCBI Taxonomy" id="1927129"/>
    <lineage>
        <taxon>Archaea</taxon>
        <taxon>Methanobacteriati</taxon>
        <taxon>Methanobacteriota</taxon>
        <taxon>Methanonatronarchaeia</taxon>
        <taxon>Methanonatronarchaeales</taxon>
        <taxon>Methanonatronarchaeaceae</taxon>
        <taxon>Methanonatronarchaeum</taxon>
    </lineage>
</organism>
<reference evidence="2 3" key="1">
    <citation type="submission" date="2016-12" db="EMBL/GenBank/DDBJ databases">
        <title>Discovery of methanogenic haloarchaea.</title>
        <authorList>
            <person name="Sorokin D.Y."/>
            <person name="Makarova K.S."/>
            <person name="Abbas B."/>
            <person name="Ferrer M."/>
            <person name="Golyshin P.N."/>
        </authorList>
    </citation>
    <scope>NUCLEOTIDE SEQUENCE [LARGE SCALE GENOMIC DNA]</scope>
    <source>
        <strain evidence="2">AMET1</strain>
    </source>
</reference>
<feature type="transmembrane region" description="Helical" evidence="1">
    <location>
        <begin position="224"/>
        <end position="247"/>
    </location>
</feature>
<dbReference type="AlphaFoldDB" id="A0A1Y3GF04"/>
<dbReference type="EMBL" id="MRZU01000003">
    <property type="protein sequence ID" value="OUJ18883.1"/>
    <property type="molecule type" value="Genomic_DNA"/>
</dbReference>
<comment type="caution">
    <text evidence="2">The sequence shown here is derived from an EMBL/GenBank/DDBJ whole genome shotgun (WGS) entry which is preliminary data.</text>
</comment>
<name>A0A1Y3GF04_9EURY</name>
<keyword evidence="1" id="KW-0472">Membrane</keyword>
<protein>
    <submittedName>
        <fullName evidence="2">Uncharacterized protein</fullName>
    </submittedName>
</protein>
<keyword evidence="1" id="KW-0812">Transmembrane</keyword>
<accession>A0A1Y3GF04</accession>
<evidence type="ECO:0000313" key="2">
    <source>
        <dbReference type="EMBL" id="OUJ18883.1"/>
    </source>
</evidence>
<keyword evidence="1" id="KW-1133">Transmembrane helix</keyword>
<dbReference type="RefSeq" id="WP_086636936.1">
    <property type="nucleotide sequence ID" value="NZ_MRZU01000003.1"/>
</dbReference>
<evidence type="ECO:0000313" key="3">
    <source>
        <dbReference type="Proteomes" id="UP000195137"/>
    </source>
</evidence>
<feature type="transmembrane region" description="Helical" evidence="1">
    <location>
        <begin position="102"/>
        <end position="125"/>
    </location>
</feature>
<proteinExistence type="predicted"/>
<dbReference type="Proteomes" id="UP000195137">
    <property type="component" value="Unassembled WGS sequence"/>
</dbReference>
<gene>
    <name evidence="2" type="ORF">AMET1_0534</name>
</gene>
<feature type="transmembrane region" description="Helical" evidence="1">
    <location>
        <begin position="131"/>
        <end position="152"/>
    </location>
</feature>
<evidence type="ECO:0000256" key="1">
    <source>
        <dbReference type="SAM" id="Phobius"/>
    </source>
</evidence>
<sequence>MVKIIFKKENHTSIQDLREELELISEIKPDAILLEGEENQKQKISLVEKSLLLPFNLFSYFFGNIWVSKKPVEYMAKALDIQLYKTRENNLKLIKLMSKTKMITYLSFILLSLFLIHLALLLPIFGTNLSIGFLLLLLGLLSLILLILIPALNSKRDKAIKNKITDIIQQENETILVLIGEDHEKEVKNLLISDPEININKEDIEVKESLQKGSKEAIFNSKWLIMKSIGLVFFLYYIHVEILRILII</sequence>